<dbReference type="PANTHER" id="PTHR24251">
    <property type="entry name" value="OVOCHYMASE-RELATED"/>
    <property type="match status" value="1"/>
</dbReference>
<feature type="region of interest" description="Disordered" evidence="4">
    <location>
        <begin position="121"/>
        <end position="156"/>
    </location>
</feature>
<evidence type="ECO:0000259" key="6">
    <source>
        <dbReference type="PROSITE" id="PS01180"/>
    </source>
</evidence>
<dbReference type="PANTHER" id="PTHR24251:SF40">
    <property type="entry name" value="CUB DOMAIN-CONTAINING PROTEIN"/>
    <property type="match status" value="1"/>
</dbReference>
<feature type="compositionally biased region" description="Basic and acidic residues" evidence="4">
    <location>
        <begin position="1104"/>
        <end position="1136"/>
    </location>
</feature>
<feature type="region of interest" description="Disordered" evidence="4">
    <location>
        <begin position="1104"/>
        <end position="1155"/>
    </location>
</feature>
<dbReference type="CDD" id="cd00041">
    <property type="entry name" value="CUB"/>
    <property type="match status" value="2"/>
</dbReference>
<comment type="caution">
    <text evidence="3">Lacks conserved residue(s) required for the propagation of feature annotation.</text>
</comment>
<sequence>MLEATFINGNLESFKVTPWGVDKEAPPQKKIQVIISSMDLPPREPDGKCSDDFLIIRDLSGNKHWTFCGRERATCLISSGRDFHVNFVTSASAKPNKKLRHFRGWTLQYMTVDASAGCPTPTPEAPLTTPPVGPETKSTKSKVVTSSLGPSQRGCEGPGCSANLTTTIDQTGGSGNAVVIFLAVTVAVLSLAGAACLAWWCWSKRKAGEKRQRPAGDQGPSAPHPDVITFRVGEEKTSLMDANYGKPVAPVTPSKPIRKTADCPFPIQEGAEWKRVQEPLVAKRLKGSEVQTAPLPFPNGRHVLQPAPLKDVIIRDVTPYGYSDVLPRDRIETQQPYSDPCYAEIDEGIVKVPCNAREQKEGAPGTAPPTKPARGNSYPPYATVYKPGNLEAPVKPKRPPPQKSPRKSINPKPDVVGDVIRPSSDYYDVPMVTSPPRKPPRSFGQKKAGMNLLRLSDGSDDGYAVPIGTVTTSDQSKAEYDRLDSNSSHSNGFHGNSPDSEYHHLGEGSDDYDHLARGIVDQKKLRVSGDVTPCRSLTPIVACHFRLSAPEAPVPSHLAFRAPRLRLRRLFTAHGSLRTPRMEPRTVCATCLLLVVAGSIPAAAQSTGLPPACIKMSHPEVVPVTAAGGVLTSPYFSDHHYPTHLDCLWRLSSEDGFYPIVLVEQFDLEPRGGGPNHDCKDAFIVHFTDLGPDRGEYGAFCGSQIPKCFYYGGKHIDIRFITDGNTQSNTGWRIKYNASSSPVCPTEGVPVLSSTSSAETTAIAGAGPTDTPQTLTTPPGLTIIPSERPPLVGAIVGGTLACVAIVILLLLWCFCCYWRRRKRQPQVAEILANPGARPDIVVFRPGEDRTSLMNPDYGQRAEFAALAAMSSNRGATPDNCYSGDMKQPLLDGAVSPVVESPRHAGPPKFVPPSPPRPPPSGKDWSGGPHADAYPDDVFFEDRFRTDDEYSDPGYAEIDESIAKAADDDASRLDNTCRGAVAGAAARGRDSSTNVYIFSPRPKTPPAKRTPPYAEVNLLEASEKGGNFTFDGEVLPLAEGYNEPMATASRDSGHGTAGSDADGYEVPMATRAHELEDAEGYAVPIATVLPNNQSQLGYDHLHGASETESKKQGIGYDHLHGNKNGYDHLLRESEKPLGPRSSKYSTLDNMAQEEDL</sequence>
<evidence type="ECO:0000256" key="5">
    <source>
        <dbReference type="SAM" id="Phobius"/>
    </source>
</evidence>
<feature type="domain" description="CUB" evidence="6">
    <location>
        <begin position="1"/>
        <end position="112"/>
    </location>
</feature>
<feature type="compositionally biased region" description="Pro residues" evidence="4">
    <location>
        <begin position="908"/>
        <end position="920"/>
    </location>
</feature>
<keyword evidence="5" id="KW-0472">Membrane</keyword>
<feature type="transmembrane region" description="Helical" evidence="5">
    <location>
        <begin position="177"/>
        <end position="202"/>
    </location>
</feature>
<feature type="region of interest" description="Disordered" evidence="4">
    <location>
        <begin position="358"/>
        <end position="421"/>
    </location>
</feature>
<name>C3ZG82_BRAFL</name>
<keyword evidence="2" id="KW-1015">Disulfide bond</keyword>
<proteinExistence type="predicted"/>
<dbReference type="SUPFAM" id="SSF49854">
    <property type="entry name" value="Spermadhesin, CUB domain"/>
    <property type="match status" value="2"/>
</dbReference>
<evidence type="ECO:0000256" key="2">
    <source>
        <dbReference type="ARBA" id="ARBA00023157"/>
    </source>
</evidence>
<feature type="compositionally biased region" description="Low complexity" evidence="4">
    <location>
        <begin position="485"/>
        <end position="497"/>
    </location>
</feature>
<keyword evidence="5" id="KW-1133">Transmembrane helix</keyword>
<feature type="domain" description="CUB" evidence="6">
    <location>
        <begin position="613"/>
        <end position="739"/>
    </location>
</feature>
<evidence type="ECO:0000256" key="3">
    <source>
        <dbReference type="PROSITE-ProRule" id="PRU00059"/>
    </source>
</evidence>
<feature type="region of interest" description="Disordered" evidence="4">
    <location>
        <begin position="896"/>
        <end position="931"/>
    </location>
</feature>
<dbReference type="InParanoid" id="C3ZG82"/>
<evidence type="ECO:0000256" key="1">
    <source>
        <dbReference type="ARBA" id="ARBA00022737"/>
    </source>
</evidence>
<reference evidence="7" key="1">
    <citation type="journal article" date="2008" name="Nature">
        <title>The amphioxus genome and the evolution of the chordate karyotype.</title>
        <authorList>
            <consortium name="US DOE Joint Genome Institute (JGI-PGF)"/>
            <person name="Putnam N.H."/>
            <person name="Butts T."/>
            <person name="Ferrier D.E.K."/>
            <person name="Furlong R.F."/>
            <person name="Hellsten U."/>
            <person name="Kawashima T."/>
            <person name="Robinson-Rechavi M."/>
            <person name="Shoguchi E."/>
            <person name="Terry A."/>
            <person name="Yu J.-K."/>
            <person name="Benito-Gutierrez E.L."/>
            <person name="Dubchak I."/>
            <person name="Garcia-Fernandez J."/>
            <person name="Gibson-Brown J.J."/>
            <person name="Grigoriev I.V."/>
            <person name="Horton A.C."/>
            <person name="de Jong P.J."/>
            <person name="Jurka J."/>
            <person name="Kapitonov V.V."/>
            <person name="Kohara Y."/>
            <person name="Kuroki Y."/>
            <person name="Lindquist E."/>
            <person name="Lucas S."/>
            <person name="Osoegawa K."/>
            <person name="Pennacchio L.A."/>
            <person name="Salamov A.A."/>
            <person name="Satou Y."/>
            <person name="Sauka-Spengler T."/>
            <person name="Schmutz J."/>
            <person name="Shin-I T."/>
            <person name="Toyoda A."/>
            <person name="Bronner-Fraser M."/>
            <person name="Fujiyama A."/>
            <person name="Holland L.Z."/>
            <person name="Holland P.W.H."/>
            <person name="Satoh N."/>
            <person name="Rokhsar D.S."/>
        </authorList>
    </citation>
    <scope>NUCLEOTIDE SEQUENCE [LARGE SCALE GENOMIC DNA]</scope>
    <source>
        <strain evidence="7">S238N-H82</strain>
        <tissue evidence="7">Testes</tissue>
    </source>
</reference>
<keyword evidence="1" id="KW-0677">Repeat</keyword>
<accession>C3ZG82</accession>
<dbReference type="AlphaFoldDB" id="C3ZG82"/>
<dbReference type="InterPro" id="IPR035914">
    <property type="entry name" value="Sperma_CUB_dom_sf"/>
</dbReference>
<feature type="compositionally biased region" description="Pro residues" evidence="4">
    <location>
        <begin position="121"/>
        <end position="133"/>
    </location>
</feature>
<dbReference type="Pfam" id="PF00431">
    <property type="entry name" value="CUB"/>
    <property type="match status" value="1"/>
</dbReference>
<dbReference type="InterPro" id="IPR000859">
    <property type="entry name" value="CUB_dom"/>
</dbReference>
<dbReference type="Gene3D" id="2.60.120.290">
    <property type="entry name" value="Spermadhesin, CUB domain"/>
    <property type="match status" value="2"/>
</dbReference>
<evidence type="ECO:0000256" key="4">
    <source>
        <dbReference type="SAM" id="MobiDB-lite"/>
    </source>
</evidence>
<feature type="transmembrane region" description="Helical" evidence="5">
    <location>
        <begin position="791"/>
        <end position="818"/>
    </location>
</feature>
<protein>
    <recommendedName>
        <fullName evidence="6">CUB domain-containing protein</fullName>
    </recommendedName>
</protein>
<dbReference type="SMART" id="SM00042">
    <property type="entry name" value="CUB"/>
    <property type="match status" value="2"/>
</dbReference>
<dbReference type="EMBL" id="GG666617">
    <property type="protein sequence ID" value="EEN48403.1"/>
    <property type="molecule type" value="Genomic_DNA"/>
</dbReference>
<evidence type="ECO:0000313" key="7">
    <source>
        <dbReference type="EMBL" id="EEN48403.1"/>
    </source>
</evidence>
<feature type="region of interest" description="Disordered" evidence="4">
    <location>
        <begin position="474"/>
        <end position="508"/>
    </location>
</feature>
<gene>
    <name evidence="7" type="ORF">BRAFLDRAFT_67257</name>
</gene>
<keyword evidence="5" id="KW-0812">Transmembrane</keyword>
<feature type="compositionally biased region" description="Basic residues" evidence="4">
    <location>
        <begin position="395"/>
        <end position="406"/>
    </location>
</feature>
<organism>
    <name type="scientific">Branchiostoma floridae</name>
    <name type="common">Florida lancelet</name>
    <name type="synonym">Amphioxus</name>
    <dbReference type="NCBI Taxonomy" id="7739"/>
    <lineage>
        <taxon>Eukaryota</taxon>
        <taxon>Metazoa</taxon>
        <taxon>Chordata</taxon>
        <taxon>Cephalochordata</taxon>
        <taxon>Leptocardii</taxon>
        <taxon>Amphioxiformes</taxon>
        <taxon>Branchiostomatidae</taxon>
        <taxon>Branchiostoma</taxon>
    </lineage>
</organism>
<dbReference type="PROSITE" id="PS01180">
    <property type="entry name" value="CUB"/>
    <property type="match status" value="2"/>
</dbReference>